<dbReference type="AlphaFoldDB" id="X1C0R1"/>
<reference evidence="5" key="1">
    <citation type="journal article" date="2014" name="Front. Microbiol.">
        <title>High frequency of phylogenetically diverse reductive dehalogenase-homologous genes in deep subseafloor sedimentary metagenomes.</title>
        <authorList>
            <person name="Kawai M."/>
            <person name="Futagami T."/>
            <person name="Toyoda A."/>
            <person name="Takaki Y."/>
            <person name="Nishi S."/>
            <person name="Hori S."/>
            <person name="Arai W."/>
            <person name="Tsubouchi T."/>
            <person name="Morono Y."/>
            <person name="Uchiyama I."/>
            <person name="Ito T."/>
            <person name="Fujiyama A."/>
            <person name="Inagaki F."/>
            <person name="Takami H."/>
        </authorList>
    </citation>
    <scope>NUCLEOTIDE SEQUENCE</scope>
    <source>
        <strain evidence="5">Expedition CK06-06</strain>
    </source>
</reference>
<dbReference type="EMBL" id="BART01010754">
    <property type="protein sequence ID" value="GAG90033.1"/>
    <property type="molecule type" value="Genomic_DNA"/>
</dbReference>
<evidence type="ECO:0000256" key="2">
    <source>
        <dbReference type="ARBA" id="ARBA00022679"/>
    </source>
</evidence>
<keyword evidence="2" id="KW-0808">Transferase</keyword>
<gene>
    <name evidence="5" type="ORF">S01H4_23240</name>
</gene>
<dbReference type="Pfam" id="PF00294">
    <property type="entry name" value="PfkB"/>
    <property type="match status" value="1"/>
</dbReference>
<dbReference type="InterPro" id="IPR029056">
    <property type="entry name" value="Ribokinase-like"/>
</dbReference>
<dbReference type="InterPro" id="IPR052700">
    <property type="entry name" value="Carb_kinase_PfkB-like"/>
</dbReference>
<proteinExistence type="inferred from homology"/>
<feature type="domain" description="Carbohydrate kinase PfkB" evidence="4">
    <location>
        <begin position="48"/>
        <end position="255"/>
    </location>
</feature>
<name>X1C0R1_9ZZZZ</name>
<accession>X1C0R1</accession>
<comment type="similarity">
    <text evidence="1">Belongs to the carbohydrate kinase PfkB family.</text>
</comment>
<evidence type="ECO:0000259" key="4">
    <source>
        <dbReference type="Pfam" id="PF00294"/>
    </source>
</evidence>
<evidence type="ECO:0000256" key="3">
    <source>
        <dbReference type="ARBA" id="ARBA00022777"/>
    </source>
</evidence>
<keyword evidence="3" id="KW-0418">Kinase</keyword>
<dbReference type="SUPFAM" id="SSF53613">
    <property type="entry name" value="Ribokinase-like"/>
    <property type="match status" value="1"/>
</dbReference>
<organism evidence="5">
    <name type="scientific">marine sediment metagenome</name>
    <dbReference type="NCBI Taxonomy" id="412755"/>
    <lineage>
        <taxon>unclassified sequences</taxon>
        <taxon>metagenomes</taxon>
        <taxon>ecological metagenomes</taxon>
    </lineage>
</organism>
<dbReference type="CDD" id="cd01168">
    <property type="entry name" value="adenosine_kinase"/>
    <property type="match status" value="1"/>
</dbReference>
<protein>
    <recommendedName>
        <fullName evidence="4">Carbohydrate kinase PfkB domain-containing protein</fullName>
    </recommendedName>
</protein>
<comment type="caution">
    <text evidence="5">The sequence shown here is derived from an EMBL/GenBank/DDBJ whole genome shotgun (WGS) entry which is preliminary data.</text>
</comment>
<dbReference type="PANTHER" id="PTHR43320">
    <property type="entry name" value="SUGAR KINASE"/>
    <property type="match status" value="1"/>
</dbReference>
<dbReference type="Gene3D" id="3.40.1190.20">
    <property type="match status" value="1"/>
</dbReference>
<evidence type="ECO:0000313" key="5">
    <source>
        <dbReference type="EMBL" id="GAG90033.1"/>
    </source>
</evidence>
<dbReference type="InterPro" id="IPR011611">
    <property type="entry name" value="PfkB_dom"/>
</dbReference>
<feature type="non-terminal residue" evidence="5">
    <location>
        <position position="258"/>
    </location>
</feature>
<evidence type="ECO:0000256" key="1">
    <source>
        <dbReference type="ARBA" id="ARBA00010688"/>
    </source>
</evidence>
<dbReference type="PANTHER" id="PTHR43320:SF3">
    <property type="entry name" value="CARBOHYDRATE KINASE PFKB DOMAIN-CONTAINING PROTEIN"/>
    <property type="match status" value="1"/>
</dbReference>
<dbReference type="GO" id="GO:0016301">
    <property type="term" value="F:kinase activity"/>
    <property type="evidence" value="ECO:0007669"/>
    <property type="project" value="UniProtKB-KW"/>
</dbReference>
<sequence length="258" mass="28233">MNYDVVGIGNPLVDILITADEAFIKRHGLIKGGMRLVSNDKLGQILAESTEKKMASGGSTANILNALARLDISCCLIGRIGNDEMGRFFTTHIKNNGVSSGLIIGEGATGMVVSLITKDLDRTFATYLGVAQEITTEDLKSRESAFRHSKIVHIEGYLVSNREVVLSVMEMAKRSGARISFDMASFNVVEENRDFFHELIDKYVDILFANEEEARAFIAKGPEDALDEISSMVEIAIVKMGERGSLVKKGNEFHQIGA</sequence>